<protein>
    <submittedName>
        <fullName evidence="2">Uncharacterized protein</fullName>
    </submittedName>
</protein>
<accession>C0QUU2</accession>
<dbReference type="EMBL" id="CP001231">
    <property type="protein sequence ID" value="ACO04955.1"/>
    <property type="molecule type" value="Genomic_DNA"/>
</dbReference>
<evidence type="ECO:0000313" key="3">
    <source>
        <dbReference type="Proteomes" id="UP000001366"/>
    </source>
</evidence>
<dbReference type="PaxDb" id="123214-PERMA_A0013"/>
<keyword evidence="3" id="KW-1185">Reference proteome</keyword>
<keyword evidence="1" id="KW-0812">Transmembrane</keyword>
<dbReference type="AlphaFoldDB" id="C0QUU2"/>
<dbReference type="RefSeq" id="WP_012675143.1">
    <property type="nucleotide sequence ID" value="NC_012439.1"/>
</dbReference>
<dbReference type="Proteomes" id="UP000001366">
    <property type="component" value="Plasmid unnamed"/>
</dbReference>
<feature type="transmembrane region" description="Helical" evidence="1">
    <location>
        <begin position="21"/>
        <end position="42"/>
    </location>
</feature>
<evidence type="ECO:0000256" key="1">
    <source>
        <dbReference type="SAM" id="Phobius"/>
    </source>
</evidence>
<feature type="transmembrane region" description="Helical" evidence="1">
    <location>
        <begin position="54"/>
        <end position="77"/>
    </location>
</feature>
<name>C0QUU2_PERMH</name>
<sequence length="158" mass="19065">MKRKYIEYIIFSFLLKGKKAYFILYSINVVFFILGLSYYFMHKEGLNMETLKKIFLSQFTITFLTYYPFIYVIFAYIEDGKENAELEIKEEILKIKDKHPYYKNDKTYQNLRELQKFRKELIGFSFIARIVAYSGIVILVMMIGLSMYANFYLLKEIK</sequence>
<organism evidence="2 3">
    <name type="scientific">Persephonella marina (strain DSM 14350 / EX-H1)</name>
    <dbReference type="NCBI Taxonomy" id="123214"/>
    <lineage>
        <taxon>Bacteria</taxon>
        <taxon>Pseudomonadati</taxon>
        <taxon>Aquificota</taxon>
        <taxon>Aquificia</taxon>
        <taxon>Aquificales</taxon>
        <taxon>Hydrogenothermaceae</taxon>
        <taxon>Persephonella</taxon>
    </lineage>
</organism>
<proteinExistence type="predicted"/>
<geneLocation type="plasmid" evidence="3">
    <name>pPERMA01</name>
</geneLocation>
<keyword evidence="1" id="KW-0472">Membrane</keyword>
<keyword evidence="2" id="KW-0614">Plasmid</keyword>
<reference evidence="2 3" key="1">
    <citation type="journal article" date="2009" name="J. Bacteriol.">
        <title>Complete and draft genome sequences of six members of the Aquificales.</title>
        <authorList>
            <person name="Reysenbach A.L."/>
            <person name="Hamamura N."/>
            <person name="Podar M."/>
            <person name="Griffiths E."/>
            <person name="Ferreira S."/>
            <person name="Hochstein R."/>
            <person name="Heidelberg J."/>
            <person name="Johnson J."/>
            <person name="Mead D."/>
            <person name="Pohorille A."/>
            <person name="Sarmiento M."/>
            <person name="Schweighofer K."/>
            <person name="Seshadri R."/>
            <person name="Voytek M.A."/>
        </authorList>
    </citation>
    <scope>NUCLEOTIDE SEQUENCE [LARGE SCALE GENOMIC DNA]</scope>
    <source>
        <strain evidence="3">DSM 14350 / EX-H1</strain>
        <plasmid evidence="3">pPERMA01</plasmid>
    </source>
</reference>
<gene>
    <name evidence="2" type="ordered locus">PERMA_A0013</name>
</gene>
<keyword evidence="1" id="KW-1133">Transmembrane helix</keyword>
<feature type="transmembrane region" description="Helical" evidence="1">
    <location>
        <begin position="121"/>
        <end position="149"/>
    </location>
</feature>
<evidence type="ECO:0000313" key="2">
    <source>
        <dbReference type="EMBL" id="ACO04955.1"/>
    </source>
</evidence>
<dbReference type="HOGENOM" id="CLU_1667751_0_0_0"/>
<dbReference type="KEGG" id="pmx:PERMA_A0013"/>